<keyword evidence="2" id="KW-1133">Transmembrane helix</keyword>
<name>A0A1X7LAE8_9BACT</name>
<dbReference type="Proteomes" id="UP000193804">
    <property type="component" value="Unassembled WGS sequence"/>
</dbReference>
<dbReference type="STRING" id="1028.SAMN05661096_03664"/>
<keyword evidence="2" id="KW-0472">Membrane</keyword>
<evidence type="ECO:0000259" key="4">
    <source>
        <dbReference type="Pfam" id="PF07696"/>
    </source>
</evidence>
<evidence type="ECO:0000313" key="5">
    <source>
        <dbReference type="EMBL" id="SMG50373.1"/>
    </source>
</evidence>
<feature type="domain" description="7TM-DISM receptor extracellular" evidence="3">
    <location>
        <begin position="174"/>
        <end position="376"/>
    </location>
</feature>
<dbReference type="OrthoDB" id="9783459at2"/>
<feature type="transmembrane region" description="Helical" evidence="2">
    <location>
        <begin position="323"/>
        <end position="343"/>
    </location>
</feature>
<protein>
    <submittedName>
        <fullName evidence="5">7TMR-DISM extracellular 2</fullName>
    </submittedName>
</protein>
<dbReference type="Pfam" id="PF07695">
    <property type="entry name" value="7TMR-DISM_7TM"/>
    <property type="match status" value="1"/>
</dbReference>
<dbReference type="EMBL" id="FXAW01000009">
    <property type="protein sequence ID" value="SMG50373.1"/>
    <property type="molecule type" value="Genomic_DNA"/>
</dbReference>
<dbReference type="RefSeq" id="WP_085518793.1">
    <property type="nucleotide sequence ID" value="NZ_FXAW01000009.1"/>
</dbReference>
<dbReference type="Gene3D" id="2.60.40.2380">
    <property type="match status" value="1"/>
</dbReference>
<evidence type="ECO:0000256" key="1">
    <source>
        <dbReference type="SAM" id="Coils"/>
    </source>
</evidence>
<evidence type="ECO:0000256" key="2">
    <source>
        <dbReference type="SAM" id="Phobius"/>
    </source>
</evidence>
<feature type="transmembrane region" description="Helical" evidence="2">
    <location>
        <begin position="355"/>
        <end position="374"/>
    </location>
</feature>
<sequence length="612" mass="73136">MFIYILILSWQILSNPLEIEKEKDEVILSLEELYSFEDKSNQLTFSDVKSPSFESNFEQRPDFEPEDYNRNSTYWVKLNFVLPKYDGSYIMEFYDQTIDSINVFIRQDKGVYRKYNLGDSYPFSSKSIKHKNFDLTLDADSEYVAYIQVRNSQYADIRIAIKRIDRFIQYSLNEYFLYGIFYGMIIIISLYNLLIYLAIREIKYIYYTFYILSVGFYALCIDGIAYQYLWPEQPKWNQLAYGVALYSIILWSTIFSIRFLNTKIRAPKLHKLILTILISRSLLFVYALFFDPTLFRFRNVEIILLSLIFVSSIFVFRRGYKPARFFVVAYGILFTGFLMRALINWSVIPFNTFNYYSLHIGFILEMLFLTFALSDRVRILKSNRDRALKRIVTQHEQNVQVINRINKGLEKKVEERTSDLNEKNIELEETNEQINKQSREIAEINSMLDLDNWRLKNNIKKIQRERLLNKNLNFSEFTDIFRTKELCYEILAAFKWKEGYACQKCNNRKYHLNKANLARRCTKCGYNESPTAFTIFKGIKFDLPKAFFIVYAHLNEDQYTLDDLSDLMEMRRNTIWEFKKKVEEEIENNGKSYLNNLLHFGYERLANFVELK</sequence>
<gene>
    <name evidence="5" type="ORF">SAMN05661096_03664</name>
</gene>
<evidence type="ECO:0000313" key="6">
    <source>
        <dbReference type="Proteomes" id="UP000193804"/>
    </source>
</evidence>
<feature type="coiled-coil region" evidence="1">
    <location>
        <begin position="392"/>
        <end position="447"/>
    </location>
</feature>
<feature type="transmembrane region" description="Helical" evidence="2">
    <location>
        <begin position="175"/>
        <end position="197"/>
    </location>
</feature>
<feature type="domain" description="7TM-DISM receptor extracellular" evidence="4">
    <location>
        <begin position="33"/>
        <end position="160"/>
    </location>
</feature>
<evidence type="ECO:0000259" key="3">
    <source>
        <dbReference type="Pfam" id="PF07695"/>
    </source>
</evidence>
<feature type="transmembrane region" description="Helical" evidence="2">
    <location>
        <begin position="204"/>
        <end position="226"/>
    </location>
</feature>
<dbReference type="InterPro" id="IPR011622">
    <property type="entry name" value="7TMR_DISM_rcpt_extracell_dom2"/>
</dbReference>
<dbReference type="AlphaFoldDB" id="A0A1X7LAE8"/>
<feature type="transmembrane region" description="Helical" evidence="2">
    <location>
        <begin position="272"/>
        <end position="289"/>
    </location>
</feature>
<keyword evidence="6" id="KW-1185">Reference proteome</keyword>
<dbReference type="Pfam" id="PF07696">
    <property type="entry name" value="7TMR-DISMED2"/>
    <property type="match status" value="1"/>
</dbReference>
<reference evidence="6" key="1">
    <citation type="submission" date="2017-04" db="EMBL/GenBank/DDBJ databases">
        <authorList>
            <person name="Varghese N."/>
            <person name="Submissions S."/>
        </authorList>
    </citation>
    <scope>NUCLEOTIDE SEQUENCE [LARGE SCALE GENOMIC DNA]</scope>
    <source>
        <strain evidence="6">DSM 4125</strain>
    </source>
</reference>
<organism evidence="5 6">
    <name type="scientific">Marivirga sericea</name>
    <dbReference type="NCBI Taxonomy" id="1028"/>
    <lineage>
        <taxon>Bacteria</taxon>
        <taxon>Pseudomonadati</taxon>
        <taxon>Bacteroidota</taxon>
        <taxon>Cytophagia</taxon>
        <taxon>Cytophagales</taxon>
        <taxon>Marivirgaceae</taxon>
        <taxon>Marivirga</taxon>
    </lineage>
</organism>
<keyword evidence="1" id="KW-0175">Coiled coil</keyword>
<feature type="transmembrane region" description="Helical" evidence="2">
    <location>
        <begin position="238"/>
        <end position="260"/>
    </location>
</feature>
<dbReference type="InterPro" id="IPR011623">
    <property type="entry name" value="7TMR_DISM_rcpt_extracell_dom1"/>
</dbReference>
<accession>A0A1X7LAE8</accession>
<keyword evidence="2" id="KW-0812">Transmembrane</keyword>
<feature type="transmembrane region" description="Helical" evidence="2">
    <location>
        <begin position="295"/>
        <end position="316"/>
    </location>
</feature>
<proteinExistence type="predicted"/>